<evidence type="ECO:0000256" key="2">
    <source>
        <dbReference type="ARBA" id="ARBA00022670"/>
    </source>
</evidence>
<comment type="similarity">
    <text evidence="1">Belongs to the peptidase M43B family.</text>
</comment>
<dbReference type="EMBL" id="JAFJYH010000034">
    <property type="protein sequence ID" value="KAG4423485.1"/>
    <property type="molecule type" value="Genomic_DNA"/>
</dbReference>
<evidence type="ECO:0000256" key="5">
    <source>
        <dbReference type="ARBA" id="ARBA00022801"/>
    </source>
</evidence>
<evidence type="ECO:0000256" key="8">
    <source>
        <dbReference type="ARBA" id="ARBA00023157"/>
    </source>
</evidence>
<feature type="chain" id="PRO_5034637491" description="Peptidase M43 pregnancy-associated plasma-A domain-containing protein" evidence="10">
    <location>
        <begin position="19"/>
        <end position="280"/>
    </location>
</feature>
<dbReference type="PANTHER" id="PTHR47466">
    <property type="match status" value="1"/>
</dbReference>
<evidence type="ECO:0000256" key="9">
    <source>
        <dbReference type="SAM" id="MobiDB-lite"/>
    </source>
</evidence>
<dbReference type="InterPro" id="IPR008754">
    <property type="entry name" value="Peptidase_M43"/>
</dbReference>
<dbReference type="GO" id="GO:0046872">
    <property type="term" value="F:metal ion binding"/>
    <property type="evidence" value="ECO:0007669"/>
    <property type="project" value="UniProtKB-KW"/>
</dbReference>
<keyword evidence="4 10" id="KW-0732">Signal</keyword>
<dbReference type="Proteomes" id="UP000664132">
    <property type="component" value="Unassembled WGS sequence"/>
</dbReference>
<feature type="domain" description="Peptidase M43 pregnancy-associated plasma-A" evidence="11">
    <location>
        <begin position="214"/>
        <end position="278"/>
    </location>
</feature>
<evidence type="ECO:0000256" key="7">
    <source>
        <dbReference type="ARBA" id="ARBA00023049"/>
    </source>
</evidence>
<evidence type="ECO:0000256" key="4">
    <source>
        <dbReference type="ARBA" id="ARBA00022729"/>
    </source>
</evidence>
<evidence type="ECO:0000259" key="11">
    <source>
        <dbReference type="Pfam" id="PF05572"/>
    </source>
</evidence>
<accession>A0A8H8BTG4</accession>
<keyword evidence="13" id="KW-1185">Reference proteome</keyword>
<gene>
    <name evidence="12" type="ORF">IFR04_003452</name>
</gene>
<protein>
    <recommendedName>
        <fullName evidence="11">Peptidase M43 pregnancy-associated plasma-A domain-containing protein</fullName>
    </recommendedName>
</protein>
<evidence type="ECO:0000256" key="3">
    <source>
        <dbReference type="ARBA" id="ARBA00022723"/>
    </source>
</evidence>
<sequence>MKSPILILGSSLLSLSIAHPGSSEALNSILPSRRGCQVPDSGTTALISRQTRRQQNTTFPSTLTVPVNFHIASTEADSDLITESIASAQFDVLYDSFSAHNIHLVLNSTSRVVDNKTGKAFFVNEAPPGEYNYVDYPEERNAYYRRTRRGGIDALNIYFFSEYLPGATGYCQFPTLTPLTESDALFWTDSCQISGRTMPGIPTETANSEWNLGHIAVHEAGHWFGLNHTFAGSCGATGDFVADTPAQRSEVYGCPVGEDSCPDSEGEDPIHNFMGYTDDS</sequence>
<dbReference type="AlphaFoldDB" id="A0A8H8BTG4"/>
<feature type="region of interest" description="Disordered" evidence="9">
    <location>
        <begin position="259"/>
        <end position="280"/>
    </location>
</feature>
<keyword evidence="2" id="KW-0645">Protease</keyword>
<proteinExistence type="inferred from homology"/>
<name>A0A8H8BTG4_9HELO</name>
<reference evidence="12" key="1">
    <citation type="submission" date="2021-02" db="EMBL/GenBank/DDBJ databases">
        <title>Genome sequence Cadophora malorum strain M34.</title>
        <authorList>
            <person name="Stefanovic E."/>
            <person name="Vu D."/>
            <person name="Scully C."/>
            <person name="Dijksterhuis J."/>
            <person name="Roader J."/>
            <person name="Houbraken J."/>
        </authorList>
    </citation>
    <scope>NUCLEOTIDE SEQUENCE</scope>
    <source>
        <strain evidence="12">M34</strain>
    </source>
</reference>
<evidence type="ECO:0000256" key="10">
    <source>
        <dbReference type="SAM" id="SignalP"/>
    </source>
</evidence>
<keyword evidence="3" id="KW-0479">Metal-binding</keyword>
<evidence type="ECO:0000256" key="1">
    <source>
        <dbReference type="ARBA" id="ARBA00008721"/>
    </source>
</evidence>
<keyword evidence="7" id="KW-0482">Metalloprotease</keyword>
<feature type="signal peptide" evidence="10">
    <location>
        <begin position="1"/>
        <end position="18"/>
    </location>
</feature>
<dbReference type="GO" id="GO:0006508">
    <property type="term" value="P:proteolysis"/>
    <property type="evidence" value="ECO:0007669"/>
    <property type="project" value="UniProtKB-KW"/>
</dbReference>
<dbReference type="OrthoDB" id="536211at2759"/>
<organism evidence="12 13">
    <name type="scientific">Cadophora malorum</name>
    <dbReference type="NCBI Taxonomy" id="108018"/>
    <lineage>
        <taxon>Eukaryota</taxon>
        <taxon>Fungi</taxon>
        <taxon>Dikarya</taxon>
        <taxon>Ascomycota</taxon>
        <taxon>Pezizomycotina</taxon>
        <taxon>Leotiomycetes</taxon>
        <taxon>Helotiales</taxon>
        <taxon>Ploettnerulaceae</taxon>
        <taxon>Cadophora</taxon>
    </lineage>
</organism>
<keyword evidence="5" id="KW-0378">Hydrolase</keyword>
<evidence type="ECO:0000313" key="13">
    <source>
        <dbReference type="Proteomes" id="UP000664132"/>
    </source>
</evidence>
<keyword evidence="8" id="KW-1015">Disulfide bond</keyword>
<comment type="caution">
    <text evidence="12">The sequence shown here is derived from an EMBL/GenBank/DDBJ whole genome shotgun (WGS) entry which is preliminary data.</text>
</comment>
<evidence type="ECO:0000256" key="6">
    <source>
        <dbReference type="ARBA" id="ARBA00022833"/>
    </source>
</evidence>
<keyword evidence="6" id="KW-0862">Zinc</keyword>
<dbReference type="InterPro" id="IPR024079">
    <property type="entry name" value="MetalloPept_cat_dom_sf"/>
</dbReference>
<dbReference type="Pfam" id="PF05572">
    <property type="entry name" value="Peptidase_M43"/>
    <property type="match status" value="1"/>
</dbReference>
<dbReference type="PANTHER" id="PTHR47466:SF1">
    <property type="entry name" value="METALLOPROTEASE MEP1 (AFU_ORTHOLOGUE AFUA_1G07730)-RELATED"/>
    <property type="match status" value="1"/>
</dbReference>
<dbReference type="SUPFAM" id="SSF55486">
    <property type="entry name" value="Metalloproteases ('zincins'), catalytic domain"/>
    <property type="match status" value="1"/>
</dbReference>
<feature type="non-terminal residue" evidence="12">
    <location>
        <position position="280"/>
    </location>
</feature>
<dbReference type="Gene3D" id="3.40.390.10">
    <property type="entry name" value="Collagenase (Catalytic Domain)"/>
    <property type="match status" value="1"/>
</dbReference>
<evidence type="ECO:0000313" key="12">
    <source>
        <dbReference type="EMBL" id="KAG4423485.1"/>
    </source>
</evidence>
<dbReference type="GO" id="GO:0008237">
    <property type="term" value="F:metallopeptidase activity"/>
    <property type="evidence" value="ECO:0007669"/>
    <property type="project" value="UniProtKB-KW"/>
</dbReference>